<keyword evidence="6" id="KW-0547">Nucleotide-binding</keyword>
<evidence type="ECO:0000256" key="8">
    <source>
        <dbReference type="RuleBase" id="RU004417"/>
    </source>
</evidence>
<dbReference type="Gene3D" id="3.40.50.10860">
    <property type="entry name" value="Leucine Dehydrogenase, chain A, domain 1"/>
    <property type="match status" value="1"/>
</dbReference>
<dbReference type="PRINTS" id="PR00082">
    <property type="entry name" value="GLFDHDRGNASE"/>
</dbReference>
<feature type="binding site" evidence="6">
    <location>
        <position position="96"/>
    </location>
    <ligand>
        <name>substrate</name>
    </ligand>
</feature>
<dbReference type="PANTHER" id="PTHR11606">
    <property type="entry name" value="GLUTAMATE DEHYDROGENASE"/>
    <property type="match status" value="1"/>
</dbReference>
<keyword evidence="11" id="KW-1185">Reference proteome</keyword>
<protein>
    <recommendedName>
        <fullName evidence="2 4">Glutamate dehydrogenase</fullName>
    </recommendedName>
</protein>
<evidence type="ECO:0000256" key="3">
    <source>
        <dbReference type="ARBA" id="ARBA00023002"/>
    </source>
</evidence>
<dbReference type="InterPro" id="IPR036291">
    <property type="entry name" value="NAD(P)-bd_dom_sf"/>
</dbReference>
<dbReference type="KEGG" id="acae:HYG86_03235"/>
<feature type="binding site" evidence="6">
    <location>
        <position position="192"/>
    </location>
    <ligand>
        <name>NAD(+)</name>
        <dbReference type="ChEBI" id="CHEBI:57540"/>
    </ligand>
</feature>
<evidence type="ECO:0000259" key="9">
    <source>
        <dbReference type="SMART" id="SM00839"/>
    </source>
</evidence>
<dbReference type="SUPFAM" id="SSF53223">
    <property type="entry name" value="Aminoacid dehydrogenase-like, N-terminal domain"/>
    <property type="match status" value="1"/>
</dbReference>
<dbReference type="InterPro" id="IPR014362">
    <property type="entry name" value="Glu_DH"/>
</dbReference>
<dbReference type="PANTHER" id="PTHR11606:SF13">
    <property type="entry name" value="GLUTAMATE DEHYDROGENASE 1, MITOCHONDRIAL"/>
    <property type="match status" value="1"/>
</dbReference>
<dbReference type="GO" id="GO:0004352">
    <property type="term" value="F:glutamate dehydrogenase (NAD+) activity"/>
    <property type="evidence" value="ECO:0007669"/>
    <property type="project" value="TreeGrafter"/>
</dbReference>
<dbReference type="AlphaFoldDB" id="A0A7G9W585"/>
<gene>
    <name evidence="10" type="ORF">HYG86_03235</name>
</gene>
<reference evidence="10 11" key="1">
    <citation type="submission" date="2020-07" db="EMBL/GenBank/DDBJ databases">
        <title>Alkalicella. sp. LB2 genome.</title>
        <authorList>
            <person name="Postec A."/>
            <person name="Quemeneur M."/>
        </authorList>
    </citation>
    <scope>NUCLEOTIDE SEQUENCE [LARGE SCALE GENOMIC DNA]</scope>
    <source>
        <strain evidence="10 11">LB2</strain>
    </source>
</reference>
<evidence type="ECO:0000256" key="6">
    <source>
        <dbReference type="PIRSR" id="PIRSR000185-2"/>
    </source>
</evidence>
<feature type="binding site" evidence="6">
    <location>
        <position position="72"/>
    </location>
    <ligand>
        <name>substrate</name>
    </ligand>
</feature>
<dbReference type="Pfam" id="PF00208">
    <property type="entry name" value="ELFV_dehydrog"/>
    <property type="match status" value="1"/>
</dbReference>
<dbReference type="EMBL" id="CP058559">
    <property type="protein sequence ID" value="QNO13847.1"/>
    <property type="molecule type" value="Genomic_DNA"/>
</dbReference>
<dbReference type="InterPro" id="IPR006096">
    <property type="entry name" value="Glu/Leu/Phe/Val/Trp_DH_C"/>
</dbReference>
<comment type="similarity">
    <text evidence="1 4 8">Belongs to the Glu/Leu/Phe/Val dehydrogenases family.</text>
</comment>
<dbReference type="GO" id="GO:0006538">
    <property type="term" value="P:L-glutamate catabolic process"/>
    <property type="evidence" value="ECO:0007669"/>
    <property type="project" value="TreeGrafter"/>
</dbReference>
<dbReference type="Proteomes" id="UP000516160">
    <property type="component" value="Chromosome"/>
</dbReference>
<evidence type="ECO:0000256" key="4">
    <source>
        <dbReference type="PIRNR" id="PIRNR000185"/>
    </source>
</evidence>
<dbReference type="InterPro" id="IPR006097">
    <property type="entry name" value="Glu/Leu/Phe/Val/Trp_DH_dimer"/>
</dbReference>
<dbReference type="Pfam" id="PF02812">
    <property type="entry name" value="ELFV_dehydrog_N"/>
    <property type="match status" value="1"/>
</dbReference>
<dbReference type="SMART" id="SM00839">
    <property type="entry name" value="ELFV_dehydrog"/>
    <property type="match status" value="1"/>
</dbReference>
<dbReference type="Gene3D" id="3.40.50.720">
    <property type="entry name" value="NAD(P)-binding Rossmann-like Domain"/>
    <property type="match status" value="1"/>
</dbReference>
<keyword evidence="3 4" id="KW-0560">Oxidoreductase</keyword>
<evidence type="ECO:0000313" key="11">
    <source>
        <dbReference type="Proteomes" id="UP000516160"/>
    </source>
</evidence>
<feature type="binding site" evidence="6">
    <location>
        <position position="223"/>
    </location>
    <ligand>
        <name>NAD(+)</name>
        <dbReference type="ChEBI" id="CHEBI:57540"/>
    </ligand>
</feature>
<dbReference type="InterPro" id="IPR033922">
    <property type="entry name" value="NAD_bind_Glu_DH"/>
</dbReference>
<name>A0A7G9W585_ALKCA</name>
<evidence type="ECO:0000256" key="7">
    <source>
        <dbReference type="PIRSR" id="PIRSR000185-3"/>
    </source>
</evidence>
<organism evidence="10 11">
    <name type="scientific">Alkalicella caledoniensis</name>
    <dbReference type="NCBI Taxonomy" id="2731377"/>
    <lineage>
        <taxon>Bacteria</taxon>
        <taxon>Bacillati</taxon>
        <taxon>Bacillota</taxon>
        <taxon>Clostridia</taxon>
        <taxon>Eubacteriales</taxon>
        <taxon>Proteinivoracaceae</taxon>
        <taxon>Alkalicella</taxon>
    </lineage>
</organism>
<dbReference type="PIRSF" id="PIRSF000185">
    <property type="entry name" value="Glu_DH"/>
    <property type="match status" value="1"/>
</dbReference>
<evidence type="ECO:0000256" key="2">
    <source>
        <dbReference type="ARBA" id="ARBA00012896"/>
    </source>
</evidence>
<proteinExistence type="inferred from homology"/>
<evidence type="ECO:0000313" key="10">
    <source>
        <dbReference type="EMBL" id="QNO13847.1"/>
    </source>
</evidence>
<feature type="site" description="Important for catalysis" evidence="7">
    <location>
        <position position="148"/>
    </location>
</feature>
<evidence type="ECO:0000256" key="1">
    <source>
        <dbReference type="ARBA" id="ARBA00006382"/>
    </source>
</evidence>
<feature type="active site" description="Proton donor" evidence="5">
    <location>
        <position position="108"/>
    </location>
</feature>
<dbReference type="SUPFAM" id="SSF51735">
    <property type="entry name" value="NAD(P)-binding Rossmann-fold domains"/>
    <property type="match status" value="1"/>
</dbReference>
<sequence length="415" mass="45702">MREVENTNVLEAAQGQIQKACEKLELEAEYYERLKWPQRVIEVVIPVRMDSGEIRVFKGFRSQHLDTLGPAKGGVRFHPDVTLDEIKALSMWMSMKCSLVGLPFSGGKGGVICNPKELSKREIEQLSRGYIRAIAPVIGSKVDIPAPDVYTNPQVMAWMVDEYSKVSGYTDFGIVTGKPLILGGSKGRDKATAMGCFITVREALKKLKLNLQGSEVVIQGFGNAGYNLAVLLHDAGAKIIGVSDSKGGILNPNGIDPTVLESVKNEKGSVIHGEGKVISNEELLELECDVLVPAALENQIREDNAFNIKAKIVAEAANGPTTVIGNSILYERGVLVIPDILASAGGVTVSYFEWVQNLMNYYWSEDEVNRKLEEIMVHSFERVYNMHYEKEVDMSSAAFMVAIERIADGMRIRGF</sequence>
<dbReference type="InterPro" id="IPR046346">
    <property type="entry name" value="Aminoacid_DH-like_N_sf"/>
</dbReference>
<feature type="domain" description="Glutamate/phenylalanine/leucine/valine/L-tryptophan dehydrogenase C-terminal" evidence="9">
    <location>
        <begin position="185"/>
        <end position="414"/>
    </location>
</feature>
<dbReference type="FunFam" id="3.40.50.10860:FF:000003">
    <property type="entry name" value="Glutamate dehydrogenase"/>
    <property type="match status" value="1"/>
</dbReference>
<dbReference type="GO" id="GO:0000166">
    <property type="term" value="F:nucleotide binding"/>
    <property type="evidence" value="ECO:0007669"/>
    <property type="project" value="UniProtKB-KW"/>
</dbReference>
<dbReference type="InterPro" id="IPR006095">
    <property type="entry name" value="Glu/Leu/Phe/Val/Trp_DH"/>
</dbReference>
<dbReference type="CDD" id="cd01076">
    <property type="entry name" value="NAD_bind_1_Glu_DH"/>
    <property type="match status" value="1"/>
</dbReference>
<accession>A0A7G9W585</accession>
<evidence type="ECO:0000256" key="5">
    <source>
        <dbReference type="PIRSR" id="PIRSR000185-1"/>
    </source>
</evidence>
<keyword evidence="6" id="KW-0520">NAD</keyword>
<feature type="binding site" evidence="6">
    <location>
        <position position="350"/>
    </location>
    <ligand>
        <name>substrate</name>
    </ligand>
</feature>